<evidence type="ECO:0000259" key="1">
    <source>
        <dbReference type="SMART" id="SM00842"/>
    </source>
</evidence>
<dbReference type="RefSeq" id="WP_208833254.1">
    <property type="nucleotide sequence ID" value="NZ_CP072110.1"/>
</dbReference>
<proteinExistence type="predicted"/>
<protein>
    <submittedName>
        <fullName evidence="2">Pilus assembly protein PilM</fullName>
    </submittedName>
</protein>
<sequence>MLADTIRKFFTKSIPYMVGIDIGSHSIKAVLLSEQHGVYRVEEALIELMPKGMIKDSEIQDIEAVARVINKIRKRIPKQVKHAAVAISGASVITKVIYMDVSLSDAELESQIEIEADTLIPYPLDEVSLDFEKLTVNKADPSKVDVLLSAARTENIEARSHAVIEGGFEPKVLDVESYALSRAGQLCVGQLPDDANEKVVAFVDIGAQITLLSIVQGERSLYTRDQMFGGEQFTNSIVSYYGRSFDESERAKVNGDLPPNYTFEVLAPFQTALLQQIRRSIQMFLNTSEKDNVDYIVLSGGTSLIAGLDRLLIDELGIHTVIAKPFAELEIAAELDSEEIEAFQPQLMIATGLALRSFSECHI</sequence>
<evidence type="ECO:0000313" key="2">
    <source>
        <dbReference type="EMBL" id="QTH65219.1"/>
    </source>
</evidence>
<dbReference type="Pfam" id="PF11104">
    <property type="entry name" value="PilM_2"/>
    <property type="match status" value="1"/>
</dbReference>
<dbReference type="SMART" id="SM00842">
    <property type="entry name" value="FtsA"/>
    <property type="match status" value="1"/>
</dbReference>
<name>A0A975HLC6_9GAMM</name>
<evidence type="ECO:0000313" key="3">
    <source>
        <dbReference type="Proteomes" id="UP000682739"/>
    </source>
</evidence>
<dbReference type="KEGG" id="psym:J1N51_07265"/>
<dbReference type="AlphaFoldDB" id="A0A975HLC6"/>
<dbReference type="PANTHER" id="PTHR32432">
    <property type="entry name" value="CELL DIVISION PROTEIN FTSA-RELATED"/>
    <property type="match status" value="1"/>
</dbReference>
<dbReference type="EMBL" id="CP072110">
    <property type="protein sequence ID" value="QTH65219.1"/>
    <property type="molecule type" value="Genomic_DNA"/>
</dbReference>
<feature type="domain" description="SHS2" evidence="1">
    <location>
        <begin position="17"/>
        <end position="184"/>
    </location>
</feature>
<dbReference type="Gene3D" id="3.30.420.40">
    <property type="match status" value="2"/>
</dbReference>
<dbReference type="GO" id="GO:0051301">
    <property type="term" value="P:cell division"/>
    <property type="evidence" value="ECO:0007669"/>
    <property type="project" value="InterPro"/>
</dbReference>
<organism evidence="2 3">
    <name type="scientific">Psychrosphaera ytuae</name>
    <dbReference type="NCBI Taxonomy" id="2820710"/>
    <lineage>
        <taxon>Bacteria</taxon>
        <taxon>Pseudomonadati</taxon>
        <taxon>Pseudomonadota</taxon>
        <taxon>Gammaproteobacteria</taxon>
        <taxon>Alteromonadales</taxon>
        <taxon>Pseudoalteromonadaceae</taxon>
        <taxon>Psychrosphaera</taxon>
    </lineage>
</organism>
<dbReference type="InterPro" id="IPR050696">
    <property type="entry name" value="FtsA/MreB"/>
</dbReference>
<reference evidence="2" key="1">
    <citation type="submission" date="2021-03" db="EMBL/GenBank/DDBJ databases">
        <title>Description of Psychrosphaera ytuae sp. nov. isolated from deep sea sediment of South China Sea.</title>
        <authorList>
            <person name="Zhang J."/>
            <person name="Xu X.-D."/>
        </authorList>
    </citation>
    <scope>NUCLEOTIDE SEQUENCE</scope>
    <source>
        <strain evidence="2">MTZ26</strain>
    </source>
</reference>
<dbReference type="Gene3D" id="3.30.1490.300">
    <property type="match status" value="1"/>
</dbReference>
<dbReference type="SUPFAM" id="SSF53067">
    <property type="entry name" value="Actin-like ATPase domain"/>
    <property type="match status" value="2"/>
</dbReference>
<dbReference type="PIRSF" id="PIRSF019169">
    <property type="entry name" value="PilM"/>
    <property type="match status" value="1"/>
</dbReference>
<dbReference type="NCBIfam" id="TIGR01175">
    <property type="entry name" value="pilM"/>
    <property type="match status" value="1"/>
</dbReference>
<keyword evidence="3" id="KW-1185">Reference proteome</keyword>
<gene>
    <name evidence="2" type="ORF">J1N51_07265</name>
</gene>
<dbReference type="InterPro" id="IPR005883">
    <property type="entry name" value="PilM"/>
</dbReference>
<accession>A0A975HLC6</accession>
<dbReference type="InterPro" id="IPR003494">
    <property type="entry name" value="SHS2_FtsA"/>
</dbReference>
<dbReference type="Proteomes" id="UP000682739">
    <property type="component" value="Chromosome"/>
</dbReference>
<dbReference type="InterPro" id="IPR043129">
    <property type="entry name" value="ATPase_NBD"/>
</dbReference>
<dbReference type="PANTHER" id="PTHR32432:SF3">
    <property type="entry name" value="ETHANOLAMINE UTILIZATION PROTEIN EUTJ"/>
    <property type="match status" value="1"/>
</dbReference>
<dbReference type="CDD" id="cd24049">
    <property type="entry name" value="ASKHA_NBD_PilM"/>
    <property type="match status" value="1"/>
</dbReference>